<dbReference type="Pfam" id="PF12315">
    <property type="entry name" value="DA1-like"/>
    <property type="match status" value="1"/>
</dbReference>
<dbReference type="PANTHER" id="PTHR46413">
    <property type="entry name" value="HEAVY METAL-ASSOCIATED ISOPRENYLATED PLANT PROTEIN 6"/>
    <property type="match status" value="1"/>
</dbReference>
<feature type="region of interest" description="Disordered" evidence="2">
    <location>
        <begin position="172"/>
        <end position="201"/>
    </location>
</feature>
<dbReference type="InterPro" id="IPR036163">
    <property type="entry name" value="HMA_dom_sf"/>
</dbReference>
<dbReference type="GO" id="GO:0016020">
    <property type="term" value="C:membrane"/>
    <property type="evidence" value="ECO:0007669"/>
    <property type="project" value="UniProtKB-SubCell"/>
</dbReference>
<dbReference type="GO" id="GO:0009626">
    <property type="term" value="P:plant-type hypersensitive response"/>
    <property type="evidence" value="ECO:0007669"/>
    <property type="project" value="UniProtKB-KW"/>
</dbReference>
<evidence type="ECO:0000256" key="1">
    <source>
        <dbReference type="ARBA" id="ARBA00004170"/>
    </source>
</evidence>
<dbReference type="InterPro" id="IPR044594">
    <property type="entry name" value="HIPP01/3/5/6"/>
</dbReference>
<reference evidence="4" key="1">
    <citation type="submission" date="2019-11" db="EMBL/GenBank/DDBJ databases">
        <authorList>
            <person name="Liu Y."/>
            <person name="Hou J."/>
            <person name="Li T.-Q."/>
            <person name="Guan C.-H."/>
            <person name="Wu X."/>
            <person name="Wu H.-Z."/>
            <person name="Ling F."/>
            <person name="Zhang R."/>
            <person name="Shi X.-G."/>
            <person name="Ren J.-P."/>
            <person name="Chen E.-F."/>
            <person name="Sun J.-M."/>
        </authorList>
    </citation>
    <scope>NUCLEOTIDE SEQUENCE</scope>
    <source>
        <strain evidence="4">Adult_tree_wgs_1</strain>
        <tissue evidence="4">Leaves</tissue>
    </source>
</reference>
<dbReference type="Proteomes" id="UP000626092">
    <property type="component" value="Unassembled WGS sequence"/>
</dbReference>
<protein>
    <recommendedName>
        <fullName evidence="3">HMA domain-containing protein</fullName>
    </recommendedName>
</protein>
<dbReference type="Gene3D" id="3.30.70.100">
    <property type="match status" value="1"/>
</dbReference>
<dbReference type="GO" id="GO:0046872">
    <property type="term" value="F:metal ion binding"/>
    <property type="evidence" value="ECO:0007669"/>
    <property type="project" value="InterPro"/>
</dbReference>
<dbReference type="CDD" id="cd00371">
    <property type="entry name" value="HMA"/>
    <property type="match status" value="1"/>
</dbReference>
<feature type="compositionally biased region" description="Gly residues" evidence="2">
    <location>
        <begin position="192"/>
        <end position="201"/>
    </location>
</feature>
<dbReference type="OrthoDB" id="773760at2759"/>
<organism evidence="4 5">
    <name type="scientific">Rhododendron simsii</name>
    <name type="common">Sims's rhododendron</name>
    <dbReference type="NCBI Taxonomy" id="118357"/>
    <lineage>
        <taxon>Eukaryota</taxon>
        <taxon>Viridiplantae</taxon>
        <taxon>Streptophyta</taxon>
        <taxon>Embryophyta</taxon>
        <taxon>Tracheophyta</taxon>
        <taxon>Spermatophyta</taxon>
        <taxon>Magnoliopsida</taxon>
        <taxon>eudicotyledons</taxon>
        <taxon>Gunneridae</taxon>
        <taxon>Pentapetalae</taxon>
        <taxon>asterids</taxon>
        <taxon>Ericales</taxon>
        <taxon>Ericaceae</taxon>
        <taxon>Ericoideae</taxon>
        <taxon>Rhodoreae</taxon>
        <taxon>Rhododendron</taxon>
    </lineage>
</organism>
<keyword evidence="5" id="KW-1185">Reference proteome</keyword>
<name>A0A834HHA7_RHOSS</name>
<feature type="domain" description="HMA" evidence="3">
    <location>
        <begin position="110"/>
        <end position="173"/>
    </location>
</feature>
<evidence type="ECO:0000313" key="4">
    <source>
        <dbReference type="EMBL" id="KAF7154456.1"/>
    </source>
</evidence>
<dbReference type="Pfam" id="PF00403">
    <property type="entry name" value="HMA"/>
    <property type="match status" value="1"/>
</dbReference>
<sequence>MTHVVIRLQGWNFELEKKVEEGICEAIASEWLEYIVGEYNPSYTQIEAKIAEALTMNRKHNIDGGYFSFYCAELWKTKRAIKKYGFKGTLKLVARSRNIPKKELHSQPYDEIDRMKLNLHCKGCIQKLRKAVAKTKGYHNMSIDEQKNQITVKGAIDMKALAESLKVKLKKPVELVPPKKETAGGEKKEKSGGGGGRGKGR</sequence>
<dbReference type="InterPro" id="IPR022087">
    <property type="entry name" value="DA1-like_dom"/>
</dbReference>
<dbReference type="AlphaFoldDB" id="A0A834HHA7"/>
<evidence type="ECO:0000313" key="5">
    <source>
        <dbReference type="Proteomes" id="UP000626092"/>
    </source>
</evidence>
<proteinExistence type="predicted"/>
<accession>A0A834HHA7</accession>
<comment type="caution">
    <text evidence="4">The sequence shown here is derived from an EMBL/GenBank/DDBJ whole genome shotgun (WGS) entry which is preliminary data.</text>
</comment>
<dbReference type="EMBL" id="WJXA01000001">
    <property type="protein sequence ID" value="KAF7154456.1"/>
    <property type="molecule type" value="Genomic_DNA"/>
</dbReference>
<comment type="subcellular location">
    <subcellularLocation>
        <location evidence="1">Membrane</location>
        <topology evidence="1">Peripheral membrane protein</topology>
    </subcellularLocation>
</comment>
<dbReference type="PROSITE" id="PS50846">
    <property type="entry name" value="HMA_2"/>
    <property type="match status" value="1"/>
</dbReference>
<feature type="compositionally biased region" description="Basic and acidic residues" evidence="2">
    <location>
        <begin position="172"/>
        <end position="191"/>
    </location>
</feature>
<gene>
    <name evidence="4" type="ORF">RHSIM_Rhsim01G0126700</name>
</gene>
<dbReference type="InterPro" id="IPR006121">
    <property type="entry name" value="HMA_dom"/>
</dbReference>
<evidence type="ECO:0000256" key="2">
    <source>
        <dbReference type="SAM" id="MobiDB-lite"/>
    </source>
</evidence>
<dbReference type="PANTHER" id="PTHR46413:SF1">
    <property type="entry name" value="HEAVY METAL-ASSOCIATED ISOPRENYLATED PLANT PROTEIN 6"/>
    <property type="match status" value="1"/>
</dbReference>
<dbReference type="SUPFAM" id="SSF55008">
    <property type="entry name" value="HMA, heavy metal-associated domain"/>
    <property type="match status" value="1"/>
</dbReference>
<evidence type="ECO:0000259" key="3">
    <source>
        <dbReference type="PROSITE" id="PS50846"/>
    </source>
</evidence>